<reference evidence="3" key="1">
    <citation type="submission" date="2021-04" db="EMBL/GenBank/DDBJ databases">
        <authorList>
            <consortium name="Molecular Ecology Group"/>
        </authorList>
    </citation>
    <scope>NUCLEOTIDE SEQUENCE</scope>
</reference>
<evidence type="ECO:0000313" key="4">
    <source>
        <dbReference type="Proteomes" id="UP000678393"/>
    </source>
</evidence>
<dbReference type="AlphaFoldDB" id="A0A8S3YLL6"/>
<dbReference type="OrthoDB" id="6158547at2759"/>
<feature type="domain" description="Coiled-coil SMC6 And NSE5 INteracting (CANIN)" evidence="2">
    <location>
        <begin position="258"/>
        <end position="351"/>
    </location>
</feature>
<evidence type="ECO:0000259" key="2">
    <source>
        <dbReference type="Pfam" id="PF14816"/>
    </source>
</evidence>
<feature type="domain" description="Coiled-coil SMC6 And NSE5 INteracting (CANIN)" evidence="2">
    <location>
        <begin position="32"/>
        <end position="189"/>
    </location>
</feature>
<dbReference type="PANTHER" id="PTHR16046:SF9">
    <property type="entry name" value="SMC5-SMC6 COMPLEX LOCALIZATION FACTOR PROTEIN 2"/>
    <property type="match status" value="1"/>
</dbReference>
<gene>
    <name evidence="3" type="ORF">CUNI_LOCUS3322</name>
</gene>
<keyword evidence="4" id="KW-1185">Reference proteome</keyword>
<organism evidence="3 4">
    <name type="scientific">Candidula unifasciata</name>
    <dbReference type="NCBI Taxonomy" id="100452"/>
    <lineage>
        <taxon>Eukaryota</taxon>
        <taxon>Metazoa</taxon>
        <taxon>Spiralia</taxon>
        <taxon>Lophotrochozoa</taxon>
        <taxon>Mollusca</taxon>
        <taxon>Gastropoda</taxon>
        <taxon>Heterobranchia</taxon>
        <taxon>Euthyneura</taxon>
        <taxon>Panpulmonata</taxon>
        <taxon>Eupulmonata</taxon>
        <taxon>Stylommatophora</taxon>
        <taxon>Helicina</taxon>
        <taxon>Helicoidea</taxon>
        <taxon>Geomitridae</taxon>
        <taxon>Candidula</taxon>
    </lineage>
</organism>
<sequence>MLSDSEEELYEAPDFIRPEFLEEDVKSTRSSSKQHCSRIDALLAEHREAEKQQILRDQLLAERESGCEEISKVLADKDIMPEHTDVIEKMKVKSIKVKTVQPGLPIFNIDNFCCLFSDNITPLNYLKNADSVSNNRWSKFSLDDLDVLTAQNLPSIMTSSSFSAVVQWLFDLLSIHQCSRTAVTIETTLNAALSRHYLSRNVEYCWKLSALDLLRLLVNLVEDSTLHRPQERGVSSERFRAVLCVLSVALQGRSLIAKEDLNLMLYMLAKAALDHSLDRTLSANFRHCFLAIINHYSESDWPSVVPELCRRLSKVTDHHHNQAYLASIICSQPRASYLQMLLSYVFLYNLLMCKPLKLEDSKLLQLQLMDVIELGVPVQRGQPSTLVVKLHHLVKKDLYKTYSVLKLLEMSIGDITSIAAAQKKHLEYLLNQMNHILETIRDRVHELDLSTVKDKLYDLTVKWSVALQHQRMNEGSIFSWATATNHQRVQAEILIDRKENTMTDRGDD</sequence>
<name>A0A8S3YLL6_9EUPU</name>
<dbReference type="EMBL" id="CAJHNH020000449">
    <property type="protein sequence ID" value="CAG5117764.1"/>
    <property type="molecule type" value="Genomic_DNA"/>
</dbReference>
<evidence type="ECO:0000256" key="1">
    <source>
        <dbReference type="ARBA" id="ARBA00010311"/>
    </source>
</evidence>
<dbReference type="InterPro" id="IPR026161">
    <property type="entry name" value="FAM178"/>
</dbReference>
<dbReference type="PANTHER" id="PTHR16046">
    <property type="entry name" value="SMC5-SMC6 COMPLEX LOCALIZATION FACTOR 2"/>
    <property type="match status" value="1"/>
</dbReference>
<accession>A0A8S3YLL6</accession>
<dbReference type="InterPro" id="IPR044276">
    <property type="entry name" value="CANIN_dom"/>
</dbReference>
<comment type="similarity">
    <text evidence="1">Belongs to the FAM178 family.</text>
</comment>
<dbReference type="Proteomes" id="UP000678393">
    <property type="component" value="Unassembled WGS sequence"/>
</dbReference>
<comment type="caution">
    <text evidence="3">The sequence shown here is derived from an EMBL/GenBank/DDBJ whole genome shotgun (WGS) entry which is preliminary data.</text>
</comment>
<proteinExistence type="inferred from homology"/>
<evidence type="ECO:0000313" key="3">
    <source>
        <dbReference type="EMBL" id="CAG5117764.1"/>
    </source>
</evidence>
<protein>
    <recommendedName>
        <fullName evidence="2">Coiled-coil SMC6 And NSE5 INteracting (CANIN) domain-containing protein</fullName>
    </recommendedName>
</protein>
<dbReference type="Pfam" id="PF14816">
    <property type="entry name" value="CANIN"/>
    <property type="match status" value="2"/>
</dbReference>